<evidence type="ECO:0000259" key="3">
    <source>
        <dbReference type="Pfam" id="PF23744"/>
    </source>
</evidence>
<dbReference type="InterPro" id="IPR016024">
    <property type="entry name" value="ARM-type_fold"/>
</dbReference>
<evidence type="ECO:0000256" key="2">
    <source>
        <dbReference type="PROSITE-ProRule" id="PRU00259"/>
    </source>
</evidence>
<dbReference type="SUPFAM" id="SSF48371">
    <property type="entry name" value="ARM repeat"/>
    <property type="match status" value="2"/>
</dbReference>
<proteinExistence type="predicted"/>
<dbReference type="Proteomes" id="UP000828390">
    <property type="component" value="Unassembled WGS sequence"/>
</dbReference>
<dbReference type="Gene3D" id="1.25.10.10">
    <property type="entry name" value="Leucine-rich Repeat Variant"/>
    <property type="match status" value="2"/>
</dbReference>
<feature type="repeat" description="ARM" evidence="2">
    <location>
        <begin position="384"/>
        <end position="428"/>
    </location>
</feature>
<dbReference type="InterPro" id="IPR000225">
    <property type="entry name" value="Armadillo"/>
</dbReference>
<gene>
    <name evidence="4" type="ORF">DPMN_193870</name>
</gene>
<keyword evidence="5" id="KW-1185">Reference proteome</keyword>
<dbReference type="PROSITE" id="PS50176">
    <property type="entry name" value="ARM_REPEAT"/>
    <property type="match status" value="1"/>
</dbReference>
<protein>
    <recommendedName>
        <fullName evidence="3">LRRK2 ARM repeat domain-containing protein</fullName>
    </recommendedName>
</protein>
<dbReference type="SMART" id="SM00185">
    <property type="entry name" value="ARM"/>
    <property type="match status" value="7"/>
</dbReference>
<feature type="domain" description="LRRK2 ARM repeat" evidence="3">
    <location>
        <begin position="176"/>
        <end position="322"/>
    </location>
</feature>
<name>A0A9D3Y4Z0_DREPO</name>
<dbReference type="AlphaFoldDB" id="A0A9D3Y4Z0"/>
<dbReference type="Pfam" id="PF23744">
    <property type="entry name" value="ARM_LRRK2"/>
    <property type="match status" value="2"/>
</dbReference>
<reference evidence="4" key="1">
    <citation type="journal article" date="2019" name="bioRxiv">
        <title>The Genome of the Zebra Mussel, Dreissena polymorpha: A Resource for Invasive Species Research.</title>
        <authorList>
            <person name="McCartney M.A."/>
            <person name="Auch B."/>
            <person name="Kono T."/>
            <person name="Mallez S."/>
            <person name="Zhang Y."/>
            <person name="Obille A."/>
            <person name="Becker A."/>
            <person name="Abrahante J.E."/>
            <person name="Garbe J."/>
            <person name="Badalamenti J.P."/>
            <person name="Herman A."/>
            <person name="Mangelson H."/>
            <person name="Liachko I."/>
            <person name="Sullivan S."/>
            <person name="Sone E.D."/>
            <person name="Koren S."/>
            <person name="Silverstein K.A.T."/>
            <person name="Beckman K.B."/>
            <person name="Gohl D.M."/>
        </authorList>
    </citation>
    <scope>NUCLEOTIDE SEQUENCE</scope>
    <source>
        <strain evidence="4">Duluth1</strain>
        <tissue evidence="4">Whole animal</tissue>
    </source>
</reference>
<dbReference type="InterPro" id="IPR056597">
    <property type="entry name" value="ARM_LRRK2"/>
</dbReference>
<dbReference type="EMBL" id="JAIWYP010000020">
    <property type="protein sequence ID" value="KAH3692716.1"/>
    <property type="molecule type" value="Genomic_DNA"/>
</dbReference>
<evidence type="ECO:0000313" key="5">
    <source>
        <dbReference type="Proteomes" id="UP000828390"/>
    </source>
</evidence>
<sequence>PAITLSRVNSKHFVQAIEAETSPLSSTPDNKLSTEKRKSLVDTIECIKTEAENDQAILQCCQQLGKSDDQDSLEMVLSRQSAVKSLLEVLAKYVTKPEIQLEACTSLLIQIKCSEATLHYLTENEGIERLHDILTSYVVDSKLLIVVLDIFGYYSFQDEWRSVLIEKVNPAEFLRIMSCHNRNSTVVEKCCVVLENLALSEDIARSMMYVGGVHSILSMMSRYDQNVEVLKHCCTTLGTFASHDETCQVVAEAGAVSSVMSVMSSYTNNAEVQQSCCWALASLSRSGTVCLDLLNLGAVKLVMNAMSNFQIETSIQEYGCWTLCNLVVLATKMDDAECEAAVEVFIDCTQAFSGNVELLEHICFGLNALVAVKECVHATVVRHDGISKLIELMKKYELNVDIQVNSSKVIGNLAVNDNFRRYVEDMGASEAVISSMLGLEKNRQIQMVGCMTLTNISAEEADNKFRILKNGGVHAALHAMKKFKDDESINLNALKLFCNLIESDKGCWWIAEESGIQVISMALKHFSANEDIMAFGCTCLANLPRRGMNKVALESAESMLLYLKLNQTLNVDMGKAVCTFYENAQRAGTDCLKLVDHKAIGRVLQIMDEFLEDEDIQVIGCKLFAHIALGEDVHLLPREALSKMTTVMRTLADNVEVQLLGCGTISCLSGKESGLLSLESLCCLEAVIESMHVHPKNAELHCVCLLAIENMCQADVVRGNNIQKVCDSITRSMKLHDDNTEIMAAGNHVLTIIGKGFHKQNGDIQRTDAEVPPYCSLSCR</sequence>
<comment type="caution">
    <text evidence="4">The sequence shown here is derived from an EMBL/GenBank/DDBJ whole genome shotgun (WGS) entry which is preliminary data.</text>
</comment>
<dbReference type="InterPro" id="IPR011989">
    <property type="entry name" value="ARM-like"/>
</dbReference>
<accession>A0A9D3Y4Z0</accession>
<feature type="non-terminal residue" evidence="4">
    <location>
        <position position="780"/>
    </location>
</feature>
<evidence type="ECO:0000313" key="4">
    <source>
        <dbReference type="EMBL" id="KAH3692716.1"/>
    </source>
</evidence>
<evidence type="ECO:0000256" key="1">
    <source>
        <dbReference type="ARBA" id="ARBA00022737"/>
    </source>
</evidence>
<dbReference type="PANTHER" id="PTHR22895:SF0">
    <property type="entry name" value="ARMADILLO REPEAT-CONTAINING PROTEIN 6"/>
    <property type="match status" value="1"/>
</dbReference>
<organism evidence="4 5">
    <name type="scientific">Dreissena polymorpha</name>
    <name type="common">Zebra mussel</name>
    <name type="synonym">Mytilus polymorpha</name>
    <dbReference type="NCBI Taxonomy" id="45954"/>
    <lineage>
        <taxon>Eukaryota</taxon>
        <taxon>Metazoa</taxon>
        <taxon>Spiralia</taxon>
        <taxon>Lophotrochozoa</taxon>
        <taxon>Mollusca</taxon>
        <taxon>Bivalvia</taxon>
        <taxon>Autobranchia</taxon>
        <taxon>Heteroconchia</taxon>
        <taxon>Euheterodonta</taxon>
        <taxon>Imparidentia</taxon>
        <taxon>Neoheterodontei</taxon>
        <taxon>Myida</taxon>
        <taxon>Dreissenoidea</taxon>
        <taxon>Dreissenidae</taxon>
        <taxon>Dreissena</taxon>
    </lineage>
</organism>
<reference evidence="4" key="2">
    <citation type="submission" date="2020-11" db="EMBL/GenBank/DDBJ databases">
        <authorList>
            <person name="McCartney M.A."/>
            <person name="Auch B."/>
            <person name="Kono T."/>
            <person name="Mallez S."/>
            <person name="Becker A."/>
            <person name="Gohl D.M."/>
            <person name="Silverstein K.A.T."/>
            <person name="Koren S."/>
            <person name="Bechman K.B."/>
            <person name="Herman A."/>
            <person name="Abrahante J.E."/>
            <person name="Garbe J."/>
        </authorList>
    </citation>
    <scope>NUCLEOTIDE SEQUENCE</scope>
    <source>
        <strain evidence="4">Duluth1</strain>
        <tissue evidence="4">Whole animal</tissue>
    </source>
</reference>
<keyword evidence="1" id="KW-0677">Repeat</keyword>
<dbReference type="PANTHER" id="PTHR22895">
    <property type="entry name" value="ARMADILLO REPEAT-CONTAINING PROTEIN 6"/>
    <property type="match status" value="1"/>
</dbReference>
<feature type="domain" description="LRRK2 ARM repeat" evidence="3">
    <location>
        <begin position="474"/>
        <end position="669"/>
    </location>
</feature>